<evidence type="ECO:0000256" key="1">
    <source>
        <dbReference type="SAM" id="MobiDB-lite"/>
    </source>
</evidence>
<dbReference type="Proteomes" id="UP000031443">
    <property type="component" value="Unassembled WGS sequence"/>
</dbReference>
<keyword evidence="3" id="KW-1185">Reference proteome</keyword>
<protein>
    <submittedName>
        <fullName evidence="2">Uncharacterized protein</fullName>
    </submittedName>
</protein>
<dbReference type="AlphaFoldDB" id="M7B523"/>
<reference evidence="3" key="1">
    <citation type="journal article" date="2013" name="Nat. Genet.">
        <title>The draft genomes of soft-shell turtle and green sea turtle yield insights into the development and evolution of the turtle-specific body plan.</title>
        <authorList>
            <person name="Wang Z."/>
            <person name="Pascual-Anaya J."/>
            <person name="Zadissa A."/>
            <person name="Li W."/>
            <person name="Niimura Y."/>
            <person name="Huang Z."/>
            <person name="Li C."/>
            <person name="White S."/>
            <person name="Xiong Z."/>
            <person name="Fang D."/>
            <person name="Wang B."/>
            <person name="Ming Y."/>
            <person name="Chen Y."/>
            <person name="Zheng Y."/>
            <person name="Kuraku S."/>
            <person name="Pignatelli M."/>
            <person name="Herrero J."/>
            <person name="Beal K."/>
            <person name="Nozawa M."/>
            <person name="Li Q."/>
            <person name="Wang J."/>
            <person name="Zhang H."/>
            <person name="Yu L."/>
            <person name="Shigenobu S."/>
            <person name="Wang J."/>
            <person name="Liu J."/>
            <person name="Flicek P."/>
            <person name="Searle S."/>
            <person name="Wang J."/>
            <person name="Kuratani S."/>
            <person name="Yin Y."/>
            <person name="Aken B."/>
            <person name="Zhang G."/>
            <person name="Irie N."/>
        </authorList>
    </citation>
    <scope>NUCLEOTIDE SEQUENCE [LARGE SCALE GENOMIC DNA]</scope>
</reference>
<organism evidence="2 3">
    <name type="scientific">Chelonia mydas</name>
    <name type="common">Green sea-turtle</name>
    <name type="synonym">Chelonia agassizi</name>
    <dbReference type="NCBI Taxonomy" id="8469"/>
    <lineage>
        <taxon>Eukaryota</taxon>
        <taxon>Metazoa</taxon>
        <taxon>Chordata</taxon>
        <taxon>Craniata</taxon>
        <taxon>Vertebrata</taxon>
        <taxon>Euteleostomi</taxon>
        <taxon>Archelosauria</taxon>
        <taxon>Testudinata</taxon>
        <taxon>Testudines</taxon>
        <taxon>Cryptodira</taxon>
        <taxon>Durocryptodira</taxon>
        <taxon>Americhelydia</taxon>
        <taxon>Chelonioidea</taxon>
        <taxon>Cheloniidae</taxon>
        <taxon>Chelonia</taxon>
    </lineage>
</organism>
<evidence type="ECO:0000313" key="2">
    <source>
        <dbReference type="EMBL" id="EMP32219.1"/>
    </source>
</evidence>
<feature type="compositionally biased region" description="Basic and acidic residues" evidence="1">
    <location>
        <begin position="86"/>
        <end position="95"/>
    </location>
</feature>
<dbReference type="EMBL" id="KB541574">
    <property type="protein sequence ID" value="EMP32219.1"/>
    <property type="molecule type" value="Genomic_DNA"/>
</dbReference>
<feature type="region of interest" description="Disordered" evidence="1">
    <location>
        <begin position="76"/>
        <end position="95"/>
    </location>
</feature>
<sequence length="95" mass="10507">MADGWQILQLPSQGSVSNQKALVPCTVNLVHSTNTEVYFQTYSAQTLNTMQQDRFTQGEDLALNLERTLKVEHTGAGSVFSSGGTCERDQRRTGR</sequence>
<gene>
    <name evidence="2" type="ORF">UY3_10649</name>
</gene>
<name>M7B523_CHEMY</name>
<proteinExistence type="predicted"/>
<accession>M7B523</accession>
<evidence type="ECO:0000313" key="3">
    <source>
        <dbReference type="Proteomes" id="UP000031443"/>
    </source>
</evidence>